<evidence type="ECO:0000313" key="1">
    <source>
        <dbReference type="EMBL" id="CEN27899.1"/>
    </source>
</evidence>
<dbReference type="InterPro" id="IPR000801">
    <property type="entry name" value="Esterase-like"/>
</dbReference>
<dbReference type="GO" id="GO:0016747">
    <property type="term" value="F:acyltransferase activity, transferring groups other than amino-acyl groups"/>
    <property type="evidence" value="ECO:0007669"/>
    <property type="project" value="TreeGrafter"/>
</dbReference>
<dbReference type="InterPro" id="IPR050583">
    <property type="entry name" value="Mycobacterial_A85_antigen"/>
</dbReference>
<protein>
    <submittedName>
        <fullName evidence="1">Putative tributyrin esterase</fullName>
    </submittedName>
</protein>
<accession>A0A0D6DV86</accession>
<dbReference type="InterPro" id="IPR029058">
    <property type="entry name" value="AB_hydrolase_fold"/>
</dbReference>
<dbReference type="KEGG" id="lpk:LACPI_0699"/>
<dbReference type="HOGENOM" id="CLU_037618_3_0_9"/>
<dbReference type="PANTHER" id="PTHR48098">
    <property type="entry name" value="ENTEROCHELIN ESTERASE-RELATED"/>
    <property type="match status" value="1"/>
</dbReference>
<dbReference type="AlphaFoldDB" id="A0A0D6DV86"/>
<dbReference type="Proteomes" id="UP000033166">
    <property type="component" value="Chromosome I"/>
</dbReference>
<reference evidence="2" key="1">
    <citation type="submission" date="2015-01" db="EMBL/GenBank/DDBJ databases">
        <authorList>
            <person name="Andreevskaya M."/>
        </authorList>
    </citation>
    <scope>NUCLEOTIDE SEQUENCE [LARGE SCALE GENOMIC DNA]</scope>
    <source>
        <strain evidence="2">MKFS47</strain>
    </source>
</reference>
<dbReference type="RefSeq" id="WP_047915116.1">
    <property type="nucleotide sequence ID" value="NZ_LN774769.1"/>
</dbReference>
<dbReference type="EMBL" id="LN774769">
    <property type="protein sequence ID" value="CEN27899.1"/>
    <property type="molecule type" value="Genomic_DNA"/>
</dbReference>
<dbReference type="SUPFAM" id="SSF53474">
    <property type="entry name" value="alpha/beta-Hydrolases"/>
    <property type="match status" value="1"/>
</dbReference>
<sequence length="266" mass="29794">MAYLELQYASQAISKYTTLKAYLPSDGTSGTLFEPPYKTVYFLPGFSNDATALMTYLGLRKECELKGIAIVVVDGDNSFYVEQANHQANYSTFIREVVEVTRKLLPLSENRADTFIGGISMGGYGALLNGLRFRDMFSKIVALSPSADCYDLICHHNMLFQEALFTTIFGDKATYYAEDTNLAKFYGEVDQVDIPELFIACGEQDDLVLKGVTDLRDSLIKEGIPFVDRRGTGKHEYAYWEKQMDPAFSFLADIQPGSQADLILKF</sequence>
<gene>
    <name evidence="1" type="ORF">LACPI_0699</name>
</gene>
<organism evidence="1 2">
    <name type="scientific">Pseudolactococcus piscium MKFS47</name>
    <dbReference type="NCBI Taxonomy" id="297352"/>
    <lineage>
        <taxon>Bacteria</taxon>
        <taxon>Bacillati</taxon>
        <taxon>Bacillota</taxon>
        <taxon>Bacilli</taxon>
        <taxon>Lactobacillales</taxon>
        <taxon>Streptococcaceae</taxon>
        <taxon>Pseudolactococcus</taxon>
    </lineage>
</organism>
<proteinExistence type="predicted"/>
<dbReference type="PANTHER" id="PTHR48098:SF1">
    <property type="entry name" value="DIACYLGLYCEROL ACYLTRANSFERASE_MYCOLYLTRANSFERASE AG85A"/>
    <property type="match status" value="1"/>
</dbReference>
<evidence type="ECO:0000313" key="2">
    <source>
        <dbReference type="Proteomes" id="UP000033166"/>
    </source>
</evidence>
<dbReference type="STRING" id="1364.LP2241_20317"/>
<dbReference type="Pfam" id="PF00756">
    <property type="entry name" value="Esterase"/>
    <property type="match status" value="1"/>
</dbReference>
<dbReference type="Gene3D" id="3.40.50.1820">
    <property type="entry name" value="alpha/beta hydrolase"/>
    <property type="match status" value="1"/>
</dbReference>
<name>A0A0D6DV86_9LACT</name>